<feature type="domain" description="Zinc knuckle CX2CX4HX4C" evidence="2">
    <location>
        <begin position="24"/>
        <end position="66"/>
    </location>
</feature>
<dbReference type="Pfam" id="PF14392">
    <property type="entry name" value="zf-CCHC_4"/>
    <property type="match status" value="1"/>
</dbReference>
<evidence type="ECO:0000313" key="4">
    <source>
        <dbReference type="Proteomes" id="UP000237000"/>
    </source>
</evidence>
<evidence type="ECO:0000256" key="1">
    <source>
        <dbReference type="SAM" id="MobiDB-lite"/>
    </source>
</evidence>
<comment type="caution">
    <text evidence="3">The sequence shown here is derived from an EMBL/GenBank/DDBJ whole genome shotgun (WGS) entry which is preliminary data.</text>
</comment>
<dbReference type="InParanoid" id="A0A2P5EER3"/>
<sequence>MVPKPQSQYWGRSFRIKVEVELGKPLLAGFFLKNEFGVPQWIQLKYEKLGNFYYKCGLIDHEEKDCCPSTPAMVCDSSGRKVQLYGHWLKGVSQYVSCFAPEIQHANPMGFKPRDPPLLSTTVTMTENDPEITKHTYRHQLMQGARNLRGSTSLTSTVGQGVAGTPTAHNSQLLSDPTNSETLRETETSAQHPRASDDTIDSEVAREAQVVTETKTQNNRGGNVFVYQASAQEFNEEADFMFLPCPRHNFQSTPSTMVPPLGLSGLINVGPNYKKRKALPLMIPRIEYGRWAQGLPESLEPPSQSESINLEPRLNLEENERSLSPGPSGGNS</sequence>
<accession>A0A2P5EER3</accession>
<feature type="compositionally biased region" description="Polar residues" evidence="1">
    <location>
        <begin position="149"/>
        <end position="159"/>
    </location>
</feature>
<protein>
    <submittedName>
        <fullName evidence="3">Zinc knuckle CX2CX4HX4C</fullName>
    </submittedName>
</protein>
<dbReference type="InterPro" id="IPR025836">
    <property type="entry name" value="Zn_knuckle_CX2CX4HX4C"/>
</dbReference>
<dbReference type="EMBL" id="JXTC01000169">
    <property type="protein sequence ID" value="PON84033.1"/>
    <property type="molecule type" value="Genomic_DNA"/>
</dbReference>
<evidence type="ECO:0000259" key="2">
    <source>
        <dbReference type="Pfam" id="PF14392"/>
    </source>
</evidence>
<reference evidence="4" key="1">
    <citation type="submission" date="2016-06" db="EMBL/GenBank/DDBJ databases">
        <title>Parallel loss of symbiosis genes in relatives of nitrogen-fixing non-legume Parasponia.</title>
        <authorList>
            <person name="Van Velzen R."/>
            <person name="Holmer R."/>
            <person name="Bu F."/>
            <person name="Rutten L."/>
            <person name="Van Zeijl A."/>
            <person name="Liu W."/>
            <person name="Santuari L."/>
            <person name="Cao Q."/>
            <person name="Sharma T."/>
            <person name="Shen D."/>
            <person name="Roswanjaya Y."/>
            <person name="Wardhani T."/>
            <person name="Kalhor M.S."/>
            <person name="Jansen J."/>
            <person name="Van den Hoogen J."/>
            <person name="Gungor B."/>
            <person name="Hartog M."/>
            <person name="Hontelez J."/>
            <person name="Verver J."/>
            <person name="Yang W.-C."/>
            <person name="Schijlen E."/>
            <person name="Repin R."/>
            <person name="Schilthuizen M."/>
            <person name="Schranz E."/>
            <person name="Heidstra R."/>
            <person name="Miyata K."/>
            <person name="Fedorova E."/>
            <person name="Kohlen W."/>
            <person name="Bisseling T."/>
            <person name="Smit S."/>
            <person name="Geurts R."/>
        </authorList>
    </citation>
    <scope>NUCLEOTIDE SEQUENCE [LARGE SCALE GENOMIC DNA]</scope>
    <source>
        <strain evidence="4">cv. RG33-2</strain>
    </source>
</reference>
<evidence type="ECO:0000313" key="3">
    <source>
        <dbReference type="EMBL" id="PON84033.1"/>
    </source>
</evidence>
<feature type="compositionally biased region" description="Polar residues" evidence="1">
    <location>
        <begin position="167"/>
        <end position="181"/>
    </location>
</feature>
<organism evidence="3 4">
    <name type="scientific">Trema orientale</name>
    <name type="common">Charcoal tree</name>
    <name type="synonym">Celtis orientalis</name>
    <dbReference type="NCBI Taxonomy" id="63057"/>
    <lineage>
        <taxon>Eukaryota</taxon>
        <taxon>Viridiplantae</taxon>
        <taxon>Streptophyta</taxon>
        <taxon>Embryophyta</taxon>
        <taxon>Tracheophyta</taxon>
        <taxon>Spermatophyta</taxon>
        <taxon>Magnoliopsida</taxon>
        <taxon>eudicotyledons</taxon>
        <taxon>Gunneridae</taxon>
        <taxon>Pentapetalae</taxon>
        <taxon>rosids</taxon>
        <taxon>fabids</taxon>
        <taxon>Rosales</taxon>
        <taxon>Cannabaceae</taxon>
        <taxon>Trema</taxon>
    </lineage>
</organism>
<dbReference type="OrthoDB" id="1701901at2759"/>
<keyword evidence="4" id="KW-1185">Reference proteome</keyword>
<dbReference type="AlphaFoldDB" id="A0A2P5EER3"/>
<dbReference type="Proteomes" id="UP000237000">
    <property type="component" value="Unassembled WGS sequence"/>
</dbReference>
<proteinExistence type="predicted"/>
<name>A0A2P5EER3_TREOI</name>
<gene>
    <name evidence="3" type="ORF">TorRG33x02_201530</name>
</gene>
<feature type="region of interest" description="Disordered" evidence="1">
    <location>
        <begin position="148"/>
        <end position="202"/>
    </location>
</feature>
<feature type="region of interest" description="Disordered" evidence="1">
    <location>
        <begin position="297"/>
        <end position="332"/>
    </location>
</feature>
<feature type="compositionally biased region" description="Low complexity" evidence="1">
    <location>
        <begin position="297"/>
        <end position="313"/>
    </location>
</feature>